<dbReference type="Gene3D" id="1.50.10.10">
    <property type="match status" value="1"/>
</dbReference>
<evidence type="ECO:0000256" key="1">
    <source>
        <dbReference type="ARBA" id="ARBA00004240"/>
    </source>
</evidence>
<protein>
    <submittedName>
        <fullName evidence="5">Uncharacterized protein</fullName>
    </submittedName>
</protein>
<name>A0AAD9MUU1_RIDPI</name>
<keyword evidence="6" id="KW-1185">Reference proteome</keyword>
<dbReference type="GO" id="GO:0005975">
    <property type="term" value="P:carbohydrate metabolic process"/>
    <property type="evidence" value="ECO:0007669"/>
    <property type="project" value="InterPro"/>
</dbReference>
<sequence length="114" mass="13002">VGNHIDIVTGKWIALDSGVGAGVDSYFEYLVKGSFLFPYPKLMEMFKGYLPAIEKYMKMDDWYMWVHMAKGSVTMPVFQSLDAYWPGLQVCGGNRGQTTVCLLSVFEWYHTALR</sequence>
<dbReference type="GO" id="GO:0005509">
    <property type="term" value="F:calcium ion binding"/>
    <property type="evidence" value="ECO:0007669"/>
    <property type="project" value="InterPro"/>
</dbReference>
<evidence type="ECO:0000256" key="4">
    <source>
        <dbReference type="ARBA" id="ARBA00023180"/>
    </source>
</evidence>
<accession>A0AAD9MUU1</accession>
<gene>
    <name evidence="5" type="ORF">NP493_3721g00001</name>
</gene>
<dbReference type="GO" id="GO:0044322">
    <property type="term" value="C:endoplasmic reticulum quality control compartment"/>
    <property type="evidence" value="ECO:0007669"/>
    <property type="project" value="GOC"/>
</dbReference>
<dbReference type="EMBL" id="JAODUO010003709">
    <property type="protein sequence ID" value="KAK2146275.1"/>
    <property type="molecule type" value="Genomic_DNA"/>
</dbReference>
<dbReference type="Pfam" id="PF01532">
    <property type="entry name" value="Glyco_hydro_47"/>
    <property type="match status" value="1"/>
</dbReference>
<organism evidence="5 6">
    <name type="scientific">Ridgeia piscesae</name>
    <name type="common">Tubeworm</name>
    <dbReference type="NCBI Taxonomy" id="27915"/>
    <lineage>
        <taxon>Eukaryota</taxon>
        <taxon>Metazoa</taxon>
        <taxon>Spiralia</taxon>
        <taxon>Lophotrochozoa</taxon>
        <taxon>Annelida</taxon>
        <taxon>Polychaeta</taxon>
        <taxon>Sedentaria</taxon>
        <taxon>Canalipalpata</taxon>
        <taxon>Sabellida</taxon>
        <taxon>Siboglinidae</taxon>
        <taxon>Ridgeia</taxon>
    </lineage>
</organism>
<keyword evidence="4" id="KW-0325">Glycoprotein</keyword>
<evidence type="ECO:0000256" key="3">
    <source>
        <dbReference type="ARBA" id="ARBA00022824"/>
    </source>
</evidence>
<evidence type="ECO:0000313" key="6">
    <source>
        <dbReference type="Proteomes" id="UP001209878"/>
    </source>
</evidence>
<dbReference type="InterPro" id="IPR036026">
    <property type="entry name" value="Seven-hairpin_glycosidases"/>
</dbReference>
<feature type="non-terminal residue" evidence="5">
    <location>
        <position position="1"/>
    </location>
</feature>
<dbReference type="GO" id="GO:0016020">
    <property type="term" value="C:membrane"/>
    <property type="evidence" value="ECO:0007669"/>
    <property type="project" value="InterPro"/>
</dbReference>
<comment type="similarity">
    <text evidence="2">Belongs to the glycosyl hydrolase 47 family.</text>
</comment>
<dbReference type="Proteomes" id="UP001209878">
    <property type="component" value="Unassembled WGS sequence"/>
</dbReference>
<comment type="subcellular location">
    <subcellularLocation>
        <location evidence="1">Endoplasmic reticulum</location>
    </subcellularLocation>
</comment>
<dbReference type="InterPro" id="IPR044674">
    <property type="entry name" value="EDEM1/2/3"/>
</dbReference>
<dbReference type="GO" id="GO:0004571">
    <property type="term" value="F:mannosyl-oligosaccharide 1,2-alpha-mannosidase activity"/>
    <property type="evidence" value="ECO:0007669"/>
    <property type="project" value="InterPro"/>
</dbReference>
<dbReference type="InterPro" id="IPR012341">
    <property type="entry name" value="6hp_glycosidase-like_sf"/>
</dbReference>
<dbReference type="PANTHER" id="PTHR45679:SF6">
    <property type="entry name" value="ER DEGRADATION-ENHANCING ALPHA-MANNOSIDASE-LIKE PROTEIN 2"/>
    <property type="match status" value="1"/>
</dbReference>
<proteinExistence type="inferred from homology"/>
<keyword evidence="3" id="KW-0256">Endoplasmic reticulum</keyword>
<dbReference type="AlphaFoldDB" id="A0AAD9MUU1"/>
<dbReference type="SUPFAM" id="SSF48225">
    <property type="entry name" value="Seven-hairpin glycosidases"/>
    <property type="match status" value="1"/>
</dbReference>
<reference evidence="5" key="1">
    <citation type="journal article" date="2023" name="Mol. Biol. Evol.">
        <title>Third-Generation Sequencing Reveals the Adaptive Role of the Epigenome in Three Deep-Sea Polychaetes.</title>
        <authorList>
            <person name="Perez M."/>
            <person name="Aroh O."/>
            <person name="Sun Y."/>
            <person name="Lan Y."/>
            <person name="Juniper S.K."/>
            <person name="Young C.R."/>
            <person name="Angers B."/>
            <person name="Qian P.Y."/>
        </authorList>
    </citation>
    <scope>NUCLEOTIDE SEQUENCE</scope>
    <source>
        <strain evidence="5">R07B-5</strain>
    </source>
</reference>
<dbReference type="PANTHER" id="PTHR45679">
    <property type="entry name" value="ER DEGRADATION-ENHANCING ALPHA-MANNOSIDASE-LIKE PROTEIN 2"/>
    <property type="match status" value="1"/>
</dbReference>
<evidence type="ECO:0000256" key="2">
    <source>
        <dbReference type="ARBA" id="ARBA00007658"/>
    </source>
</evidence>
<evidence type="ECO:0000313" key="5">
    <source>
        <dbReference type="EMBL" id="KAK2146275.1"/>
    </source>
</evidence>
<comment type="caution">
    <text evidence="5">The sequence shown here is derived from an EMBL/GenBank/DDBJ whole genome shotgun (WGS) entry which is preliminary data.</text>
</comment>
<dbReference type="GO" id="GO:1904380">
    <property type="term" value="P:endoplasmic reticulum mannose trimming"/>
    <property type="evidence" value="ECO:0007669"/>
    <property type="project" value="InterPro"/>
</dbReference>
<dbReference type="InterPro" id="IPR001382">
    <property type="entry name" value="Glyco_hydro_47"/>
</dbReference>